<dbReference type="InterPro" id="IPR001736">
    <property type="entry name" value="PLipase_D/transphosphatidylase"/>
</dbReference>
<dbReference type="GO" id="GO:0006793">
    <property type="term" value="P:phosphorus metabolic process"/>
    <property type="evidence" value="ECO:0007669"/>
    <property type="project" value="UniProtKB-ARBA"/>
</dbReference>
<feature type="domain" description="PLD phosphodiesterase" evidence="1">
    <location>
        <begin position="322"/>
        <end position="353"/>
    </location>
</feature>
<dbReference type="Gene3D" id="3.30.870.10">
    <property type="entry name" value="Endonuclease Chain A"/>
    <property type="match status" value="2"/>
</dbReference>
<reference evidence="2 3" key="1">
    <citation type="journal article" date="2012" name="J. Bacteriol.">
        <title>Genome sequence of the pathogenic Herbaspirillum seropedicae strain Os34, isolated from rice roots.</title>
        <authorList>
            <person name="Ye W."/>
            <person name="Ye S."/>
            <person name="Liu J."/>
            <person name="Chang S."/>
            <person name="Chen M."/>
            <person name="Zhu B."/>
            <person name="Guo L."/>
            <person name="An Q."/>
        </authorList>
    </citation>
    <scope>NUCLEOTIDE SEQUENCE [LARGE SCALE GENOMIC DNA]</scope>
    <source>
        <strain evidence="2 3">Os34</strain>
    </source>
</reference>
<protein>
    <recommendedName>
        <fullName evidence="1">PLD phosphodiesterase domain-containing protein</fullName>
    </recommendedName>
</protein>
<organism evidence="2 3">
    <name type="scientific">Herbaspirillum rubrisubalbicans Os34</name>
    <dbReference type="NCBI Taxonomy" id="1235827"/>
    <lineage>
        <taxon>Bacteria</taxon>
        <taxon>Pseudomonadati</taxon>
        <taxon>Pseudomonadota</taxon>
        <taxon>Betaproteobacteria</taxon>
        <taxon>Burkholderiales</taxon>
        <taxon>Oxalobacteraceae</taxon>
        <taxon>Herbaspirillum</taxon>
    </lineage>
</organism>
<dbReference type="RefSeq" id="WP_017451093.1">
    <property type="nucleotide sequence ID" value="NZ_CP008956.1"/>
</dbReference>
<gene>
    <name evidence="2" type="ORF">C798_11795</name>
</gene>
<sequence>MSQSRSYGQFDSLQSIFADVAAVDKKDPIERIVVLTYEFDDQQLINLIAGRRLDDEFDLRKNQLRFIAACQPLVIYDSRKTRESNKLPHFLDLVPVRANAYSCHHSKAYLIVTANTVRLVLGSFNLTQSGLFSNREVFMDFMWSVDERENAGLLRSFVDLLRNGYRDQPRAAASSALDSTVSLLEGRIQKWKMSVDGDDNAASMDTYVLLTSGYEHRESGLKQLTRLWQTVSDRPPRKLIAVSPFFDRGSSFLVDALNEQLGPIPEIHLHTDADNVLCLSKRHYGRCASTRRLHLIPNEISDEELMRIQVANDGAAIENLSIKRKLHAKILVLCGEGQRHLIYIGSANFTAKAWNGDNHELGLAWVQQGSADAVVAPVIRALGSMDACEYEQLQEGIEQVEIEADVLYEDLAGYPDFIRAIELRSPDDMETVSFHFSCDQPDRLRDYEIYWGDVAIDPAGAVSQPIPWNESAIPLLGKRNLRFVQRGFVEPVFYLPFHYTAELLAYSELKLFAAPEDWLLYYLRPQYEGGGEAAEHIPGEQPEPEDASDVSVDREGNLVIAMQRYLSLFAQVERVFEERVSTIAKCPDRAEQWARQVEKPLVQYAQLLDKEYEASASALRDQVYSFKLGELVLFCHSLGIELPAMSDLARRLAAALTCQRTDANVLRIYLEFCRSELE</sequence>
<proteinExistence type="predicted"/>
<evidence type="ECO:0000259" key="1">
    <source>
        <dbReference type="PROSITE" id="PS50035"/>
    </source>
</evidence>
<evidence type="ECO:0000313" key="3">
    <source>
        <dbReference type="Proteomes" id="UP000501648"/>
    </source>
</evidence>
<dbReference type="Proteomes" id="UP000501648">
    <property type="component" value="Chromosome"/>
</dbReference>
<dbReference type="EMBL" id="CP008956">
    <property type="protein sequence ID" value="QJQ00890.1"/>
    <property type="molecule type" value="Genomic_DNA"/>
</dbReference>
<name>A0A6M3ZSD1_9BURK</name>
<dbReference type="PROSITE" id="PS50035">
    <property type="entry name" value="PLD"/>
    <property type="match status" value="1"/>
</dbReference>
<dbReference type="GO" id="GO:0003824">
    <property type="term" value="F:catalytic activity"/>
    <property type="evidence" value="ECO:0007669"/>
    <property type="project" value="InterPro"/>
</dbReference>
<accession>A0A6M3ZSD1</accession>
<dbReference type="CDD" id="cd09117">
    <property type="entry name" value="PLDc_Bfil_DEXD_like"/>
    <property type="match status" value="1"/>
</dbReference>
<evidence type="ECO:0000313" key="2">
    <source>
        <dbReference type="EMBL" id="QJQ00890.1"/>
    </source>
</evidence>
<dbReference type="SUPFAM" id="SSF56024">
    <property type="entry name" value="Phospholipase D/nuclease"/>
    <property type="match status" value="1"/>
</dbReference>
<dbReference type="AlphaFoldDB" id="A0A6M3ZSD1"/>